<sequence length="441" mass="46319">MPTKVALCIDPASVRHPEAIGLDGECLEAQPWLEVYTEAASARASLKGRTGIDEVWVVSCDEVAPINLAASIKADGPDRPVCMLVAKDSGSLCSRVRAAGIEEALSPTDFARRYDRRKRAARSWGSASLPAVAPSTPQEDGAGETPVCPAPAPKPDPRTVLKEPKGPAEKNAFLISVVSGSGGSGKSTVAALCACLAQVHGLETLLLDFDLQFGDAASLLGAREPFTVDDVLENPSRLDALKGDSGRPAVLAPPLHIEDAEAVAEQSGAVIDLLSSRFDVIVANTGAAWADQHAVLLERSSKTIFLIDQRPTSLRACRHALDLCARLGIATGPFVFALNRCSKNAPFTPLDVSCVFGGTAVAELKDGGFDVESLLGAGEPLDLIGEGNPLCASVESLLIDLVPGIDAHAASLCEPDKGKNLLFRAMRPKGAKKRRRAEPCR</sequence>
<name>A0A9E6SV68_9ACTN</name>
<dbReference type="GO" id="GO:0016887">
    <property type="term" value="F:ATP hydrolysis activity"/>
    <property type="evidence" value="ECO:0007669"/>
    <property type="project" value="TreeGrafter"/>
</dbReference>
<protein>
    <submittedName>
        <fullName evidence="4">Chromosome partitioning protein ParA</fullName>
    </submittedName>
</protein>
<dbReference type="Pfam" id="PF01656">
    <property type="entry name" value="CbiA"/>
    <property type="match status" value="1"/>
</dbReference>
<dbReference type="SUPFAM" id="SSF52540">
    <property type="entry name" value="P-loop containing nucleoside triphosphate hydrolases"/>
    <property type="match status" value="1"/>
</dbReference>
<dbReference type="EMBL" id="WPCR01000005">
    <property type="protein sequence ID" value="NHM14047.1"/>
    <property type="molecule type" value="Genomic_DNA"/>
</dbReference>
<feature type="compositionally biased region" description="Basic and acidic residues" evidence="1">
    <location>
        <begin position="155"/>
        <end position="165"/>
    </location>
</feature>
<dbReference type="GO" id="GO:0005829">
    <property type="term" value="C:cytosol"/>
    <property type="evidence" value="ECO:0007669"/>
    <property type="project" value="TreeGrafter"/>
</dbReference>
<reference evidence="3 5" key="1">
    <citation type="submission" date="2019-11" db="EMBL/GenBank/DDBJ databases">
        <title>Eggerthellaceae novel genus isolated from the rectal contents of marmort.</title>
        <authorList>
            <person name="Zhang G."/>
        </authorList>
    </citation>
    <scope>NUCLEOTIDE SEQUENCE [LARGE SCALE GENOMIC DNA]</scope>
    <source>
        <strain evidence="5">zg-886</strain>
        <strain evidence="3">Zg-886</strain>
    </source>
</reference>
<dbReference type="InterPro" id="IPR027417">
    <property type="entry name" value="P-loop_NTPase"/>
</dbReference>
<dbReference type="Gene3D" id="3.40.50.300">
    <property type="entry name" value="P-loop containing nucleotide triphosphate hydrolases"/>
    <property type="match status" value="1"/>
</dbReference>
<keyword evidence="5" id="KW-1185">Reference proteome</keyword>
<reference evidence="4" key="2">
    <citation type="submission" date="2021-04" db="EMBL/GenBank/DDBJ databases">
        <title>Novel species in family Eggerthellaceae.</title>
        <authorList>
            <person name="Zhang G."/>
        </authorList>
    </citation>
    <scope>NUCLEOTIDE SEQUENCE</scope>
    <source>
        <strain evidence="4">Zg-886</strain>
    </source>
</reference>
<evidence type="ECO:0000313" key="3">
    <source>
        <dbReference type="EMBL" id="NHM14047.1"/>
    </source>
</evidence>
<dbReference type="PANTHER" id="PTHR43384">
    <property type="entry name" value="SEPTUM SITE-DETERMINING PROTEIN MIND HOMOLOG, CHLOROPLASTIC-RELATED"/>
    <property type="match status" value="1"/>
</dbReference>
<dbReference type="PANTHER" id="PTHR43384:SF13">
    <property type="entry name" value="SLR0110 PROTEIN"/>
    <property type="match status" value="1"/>
</dbReference>
<evidence type="ECO:0000313" key="5">
    <source>
        <dbReference type="Proteomes" id="UP000636394"/>
    </source>
</evidence>
<evidence type="ECO:0000256" key="1">
    <source>
        <dbReference type="SAM" id="MobiDB-lite"/>
    </source>
</evidence>
<dbReference type="GO" id="GO:0009898">
    <property type="term" value="C:cytoplasmic side of plasma membrane"/>
    <property type="evidence" value="ECO:0007669"/>
    <property type="project" value="TreeGrafter"/>
</dbReference>
<feature type="region of interest" description="Disordered" evidence="1">
    <location>
        <begin position="125"/>
        <end position="165"/>
    </location>
</feature>
<dbReference type="Proteomes" id="UP000671910">
    <property type="component" value="Chromosome"/>
</dbReference>
<dbReference type="InterPro" id="IPR050625">
    <property type="entry name" value="ParA/MinD_ATPase"/>
</dbReference>
<dbReference type="Proteomes" id="UP000636394">
    <property type="component" value="Unassembled WGS sequence"/>
</dbReference>
<organism evidence="4 6">
    <name type="scientific">Xiamenia xianingshaonis</name>
    <dbReference type="NCBI Taxonomy" id="2682776"/>
    <lineage>
        <taxon>Bacteria</taxon>
        <taxon>Bacillati</taxon>
        <taxon>Actinomycetota</taxon>
        <taxon>Coriobacteriia</taxon>
        <taxon>Eggerthellales</taxon>
        <taxon>Eggerthellaceae</taxon>
        <taxon>Xiamenia</taxon>
    </lineage>
</organism>
<proteinExistence type="predicted"/>
<dbReference type="GO" id="GO:0005524">
    <property type="term" value="F:ATP binding"/>
    <property type="evidence" value="ECO:0007669"/>
    <property type="project" value="TreeGrafter"/>
</dbReference>
<dbReference type="EMBL" id="CP072829">
    <property type="protein sequence ID" value="QTU85223.1"/>
    <property type="molecule type" value="Genomic_DNA"/>
</dbReference>
<gene>
    <name evidence="3" type="ORF">GMI68_04590</name>
    <name evidence="4" type="ORF">J7S26_05965</name>
</gene>
<dbReference type="InterPro" id="IPR002586">
    <property type="entry name" value="CobQ/CobB/MinD/ParA_Nub-bd_dom"/>
</dbReference>
<dbReference type="KEGG" id="ebz:J7S26_05965"/>
<feature type="domain" description="CobQ/CobB/MinD/ParA nucleotide binding" evidence="2">
    <location>
        <begin position="175"/>
        <end position="219"/>
    </location>
</feature>
<evidence type="ECO:0000313" key="6">
    <source>
        <dbReference type="Proteomes" id="UP000671910"/>
    </source>
</evidence>
<dbReference type="AlphaFoldDB" id="A0A9E6SV68"/>
<evidence type="ECO:0000259" key="2">
    <source>
        <dbReference type="Pfam" id="PF01656"/>
    </source>
</evidence>
<accession>A0A9E6SV68</accession>
<evidence type="ECO:0000313" key="4">
    <source>
        <dbReference type="EMBL" id="QTU85223.1"/>
    </source>
</evidence>
<dbReference type="GO" id="GO:0051782">
    <property type="term" value="P:negative regulation of cell division"/>
    <property type="evidence" value="ECO:0007669"/>
    <property type="project" value="TreeGrafter"/>
</dbReference>